<dbReference type="SUPFAM" id="SSF47413">
    <property type="entry name" value="lambda repressor-like DNA-binding domains"/>
    <property type="match status" value="1"/>
</dbReference>
<evidence type="ECO:0000313" key="3">
    <source>
        <dbReference type="EMBL" id="GAA2515301.1"/>
    </source>
</evidence>
<proteinExistence type="predicted"/>
<dbReference type="InterPro" id="IPR043917">
    <property type="entry name" value="DUF5753"/>
</dbReference>
<feature type="domain" description="HTH cro/C1-type" evidence="2">
    <location>
        <begin position="18"/>
        <end position="72"/>
    </location>
</feature>
<dbReference type="Pfam" id="PF13560">
    <property type="entry name" value="HTH_31"/>
    <property type="match status" value="1"/>
</dbReference>
<dbReference type="InterPro" id="IPR010982">
    <property type="entry name" value="Lambda_DNA-bd_dom_sf"/>
</dbReference>
<dbReference type="Gene3D" id="1.10.260.40">
    <property type="entry name" value="lambda repressor-like DNA-binding domains"/>
    <property type="match status" value="1"/>
</dbReference>
<dbReference type="PROSITE" id="PS50943">
    <property type="entry name" value="HTH_CROC1"/>
    <property type="match status" value="1"/>
</dbReference>
<dbReference type="InterPro" id="IPR001387">
    <property type="entry name" value="Cro/C1-type_HTH"/>
</dbReference>
<organism evidence="3 4">
    <name type="scientific">Pilimelia columellifera subsp. columellifera</name>
    <dbReference type="NCBI Taxonomy" id="706583"/>
    <lineage>
        <taxon>Bacteria</taxon>
        <taxon>Bacillati</taxon>
        <taxon>Actinomycetota</taxon>
        <taxon>Actinomycetes</taxon>
        <taxon>Micromonosporales</taxon>
        <taxon>Micromonosporaceae</taxon>
        <taxon>Pilimelia</taxon>
    </lineage>
</organism>
<comment type="caution">
    <text evidence="3">The sequence shown here is derived from an EMBL/GenBank/DDBJ whole genome shotgun (WGS) entry which is preliminary data.</text>
</comment>
<dbReference type="SMART" id="SM00530">
    <property type="entry name" value="HTH_XRE"/>
    <property type="match status" value="1"/>
</dbReference>
<keyword evidence="4" id="KW-1185">Reference proteome</keyword>
<dbReference type="CDD" id="cd00093">
    <property type="entry name" value="HTH_XRE"/>
    <property type="match status" value="1"/>
</dbReference>
<dbReference type="Pfam" id="PF19054">
    <property type="entry name" value="DUF5753"/>
    <property type="match status" value="1"/>
</dbReference>
<dbReference type="RefSeq" id="WP_344168820.1">
    <property type="nucleotide sequence ID" value="NZ_BAAARY010000003.1"/>
</dbReference>
<reference evidence="3 4" key="1">
    <citation type="journal article" date="2019" name="Int. J. Syst. Evol. Microbiol.">
        <title>The Global Catalogue of Microorganisms (GCM) 10K type strain sequencing project: providing services to taxonomists for standard genome sequencing and annotation.</title>
        <authorList>
            <consortium name="The Broad Institute Genomics Platform"/>
            <consortium name="The Broad Institute Genome Sequencing Center for Infectious Disease"/>
            <person name="Wu L."/>
            <person name="Ma J."/>
        </authorList>
    </citation>
    <scope>NUCLEOTIDE SEQUENCE [LARGE SCALE GENOMIC DNA]</scope>
    <source>
        <strain evidence="3 4">JCM 3367</strain>
    </source>
</reference>
<dbReference type="Proteomes" id="UP001499978">
    <property type="component" value="Unassembled WGS sequence"/>
</dbReference>
<dbReference type="EMBL" id="BAAARY010000003">
    <property type="protein sequence ID" value="GAA2515301.1"/>
    <property type="molecule type" value="Genomic_DNA"/>
</dbReference>
<accession>A0ABN3N6J5</accession>
<evidence type="ECO:0000256" key="1">
    <source>
        <dbReference type="SAM" id="MobiDB-lite"/>
    </source>
</evidence>
<evidence type="ECO:0000313" key="4">
    <source>
        <dbReference type="Proteomes" id="UP001499978"/>
    </source>
</evidence>
<name>A0ABN3N6J5_9ACTN</name>
<feature type="region of interest" description="Disordered" evidence="1">
    <location>
        <begin position="285"/>
        <end position="328"/>
    </location>
</feature>
<evidence type="ECO:0000259" key="2">
    <source>
        <dbReference type="PROSITE" id="PS50943"/>
    </source>
</evidence>
<sequence length="328" mass="36051">MSRVASPVIRRRRLGVELRRLRESSGLTGDQVVEMIGWASSSKVSRIENGRSRADLGDVLDLLDLYGATDEQREQLVAIARDAGNSRGWLRAYPAMTPQQRTYAELEVGCSMIREYAQQILPGLLQTPGYARCRILGSGDSRTDDLDSEVAARTARTHLLRPENDPPRYEAILEETAFTGRVAPPDVIASQLQHLHQLTEMPHVTLRVLPPDAVIGEWYIPATSFSVYQFTDPDDPGTVAVEALARDHVLSDGSSLEEYLRAFSWLREAARGPEETRDWLADAAAAIRSRQPAPTTDSSSRRDDDHAGPPAIPPAQRGPVTAHAAPCG</sequence>
<gene>
    <name evidence="3" type="ORF">GCM10010201_09510</name>
</gene>
<protein>
    <submittedName>
        <fullName evidence="3">Helix-turn-helix transcriptional regulator</fullName>
    </submittedName>
</protein>